<dbReference type="SUPFAM" id="SSF55874">
    <property type="entry name" value="ATPase domain of HSP90 chaperone/DNA topoisomerase II/histidine kinase"/>
    <property type="match status" value="1"/>
</dbReference>
<dbReference type="CDD" id="cd16922">
    <property type="entry name" value="HATPase_EvgS-ArcB-TorS-like"/>
    <property type="match status" value="1"/>
</dbReference>
<evidence type="ECO:0000259" key="14">
    <source>
        <dbReference type="PROSITE" id="PS50885"/>
    </source>
</evidence>
<dbReference type="InterPro" id="IPR004358">
    <property type="entry name" value="Sig_transdc_His_kin-like_C"/>
</dbReference>
<dbReference type="InterPro" id="IPR003594">
    <property type="entry name" value="HATPase_dom"/>
</dbReference>
<dbReference type="Pfam" id="PF02518">
    <property type="entry name" value="HATPase_c"/>
    <property type="match status" value="1"/>
</dbReference>
<dbReference type="InterPro" id="IPR036890">
    <property type="entry name" value="HATPase_C_sf"/>
</dbReference>
<dbReference type="PANTHER" id="PTHR42878:SF7">
    <property type="entry name" value="SENSOR HISTIDINE KINASE GLRK"/>
    <property type="match status" value="1"/>
</dbReference>
<evidence type="ECO:0000256" key="7">
    <source>
        <dbReference type="ARBA" id="ARBA00022741"/>
    </source>
</evidence>
<keyword evidence="8 15" id="KW-0418">Kinase</keyword>
<keyword evidence="12" id="KW-0812">Transmembrane</keyword>
<evidence type="ECO:0000256" key="5">
    <source>
        <dbReference type="ARBA" id="ARBA00022553"/>
    </source>
</evidence>
<dbReference type="InterPro" id="IPR050351">
    <property type="entry name" value="BphY/WalK/GraS-like"/>
</dbReference>
<dbReference type="SUPFAM" id="SSF158472">
    <property type="entry name" value="HAMP domain-like"/>
    <property type="match status" value="1"/>
</dbReference>
<keyword evidence="7" id="KW-0547">Nucleotide-binding</keyword>
<dbReference type="Gene3D" id="6.10.340.10">
    <property type="match status" value="1"/>
</dbReference>
<keyword evidence="9" id="KW-0067">ATP-binding</keyword>
<dbReference type="GO" id="GO:0007234">
    <property type="term" value="P:osmosensory signaling via phosphorelay pathway"/>
    <property type="evidence" value="ECO:0007669"/>
    <property type="project" value="TreeGrafter"/>
</dbReference>
<dbReference type="SMART" id="SM00387">
    <property type="entry name" value="HATPase_c"/>
    <property type="match status" value="1"/>
</dbReference>
<dbReference type="Proteomes" id="UP000244184">
    <property type="component" value="Unassembled WGS sequence"/>
</dbReference>
<sequence length="454" mass="50432">MIKSLYARIVLTFLASVAAGITIVYFVANGLFTKELNETLQSSATAFSRDLVRIYETLPFDEADALVSQMNQLPFYYVRIYDETGLLRSYLPPNGPPIAAVTPEQVRQVVGGEMYRNVPQSPDQFVIGLPFQTARGTHALFAQPIYPTSSLLAKWILTILAYSFAAGSIFLLIAAPFLVRPLKKLTKATKRLAEGNFDVKLDIKQQDELGTLARSFEDMARELNQLERMRRDFVSNVSHEVQSPLTSISGYAKALQTIDLPDRERKRYLDIIIAESDRVSKMGDKLLKLALLESQPHPLQTAAFKLDEQIRRVIVACQPQWSAKNIRFELDLPAVTLTADQDQISQVWTNLLGNSIKFSPEGGTIAVSIEQGAKDVTVRIADTGIGIAPEDQKRIFERFFKADRSRNRRQSGSGLGLAIVKQIVSLHHGGIRVESEPGKGTTVVVTLPQPPPHA</sequence>
<dbReference type="EMBL" id="PYHP01000043">
    <property type="protein sequence ID" value="PUA38041.1"/>
    <property type="molecule type" value="Genomic_DNA"/>
</dbReference>
<evidence type="ECO:0000256" key="1">
    <source>
        <dbReference type="ARBA" id="ARBA00000085"/>
    </source>
</evidence>
<keyword evidence="6" id="KW-0808">Transferase</keyword>
<dbReference type="SMART" id="SM00304">
    <property type="entry name" value="HAMP"/>
    <property type="match status" value="1"/>
</dbReference>
<dbReference type="Pfam" id="PF00512">
    <property type="entry name" value="HisKA"/>
    <property type="match status" value="1"/>
</dbReference>
<evidence type="ECO:0000256" key="11">
    <source>
        <dbReference type="ARBA" id="ARBA00023136"/>
    </source>
</evidence>
<dbReference type="CDD" id="cd00082">
    <property type="entry name" value="HisKA"/>
    <property type="match status" value="1"/>
</dbReference>
<dbReference type="SMART" id="SM00388">
    <property type="entry name" value="HisKA"/>
    <property type="match status" value="1"/>
</dbReference>
<evidence type="ECO:0000259" key="13">
    <source>
        <dbReference type="PROSITE" id="PS50109"/>
    </source>
</evidence>
<dbReference type="EC" id="2.7.13.3" evidence="3"/>
<dbReference type="GO" id="GO:0000155">
    <property type="term" value="F:phosphorelay sensor kinase activity"/>
    <property type="evidence" value="ECO:0007669"/>
    <property type="project" value="InterPro"/>
</dbReference>
<dbReference type="Gene3D" id="1.10.287.130">
    <property type="match status" value="1"/>
</dbReference>
<dbReference type="FunFam" id="1.10.287.130:FF:000001">
    <property type="entry name" value="Two-component sensor histidine kinase"/>
    <property type="match status" value="1"/>
</dbReference>
<dbReference type="RefSeq" id="WP_108532333.1">
    <property type="nucleotide sequence ID" value="NZ_PYHP01000043.1"/>
</dbReference>
<comment type="catalytic activity">
    <reaction evidence="1">
        <text>ATP + protein L-histidine = ADP + protein N-phospho-L-histidine.</text>
        <dbReference type="EC" id="2.7.13.3"/>
    </reaction>
</comment>
<dbReference type="GO" id="GO:0030295">
    <property type="term" value="F:protein kinase activator activity"/>
    <property type="evidence" value="ECO:0007669"/>
    <property type="project" value="TreeGrafter"/>
</dbReference>
<feature type="domain" description="Histidine kinase" evidence="13">
    <location>
        <begin position="236"/>
        <end position="451"/>
    </location>
</feature>
<comment type="caution">
    <text evidence="15">The sequence shown here is derived from an EMBL/GenBank/DDBJ whole genome shotgun (WGS) entry which is preliminary data.</text>
</comment>
<dbReference type="SUPFAM" id="SSF47384">
    <property type="entry name" value="Homodimeric domain of signal transducing histidine kinase"/>
    <property type="match status" value="1"/>
</dbReference>
<evidence type="ECO:0000256" key="10">
    <source>
        <dbReference type="ARBA" id="ARBA00023012"/>
    </source>
</evidence>
<dbReference type="InterPro" id="IPR005467">
    <property type="entry name" value="His_kinase_dom"/>
</dbReference>
<dbReference type="GO" id="GO:0005886">
    <property type="term" value="C:plasma membrane"/>
    <property type="evidence" value="ECO:0007669"/>
    <property type="project" value="UniProtKB-SubCell"/>
</dbReference>
<name>A0A2T6G1K8_9BACL</name>
<evidence type="ECO:0000313" key="15">
    <source>
        <dbReference type="EMBL" id="PUA38041.1"/>
    </source>
</evidence>
<keyword evidence="12" id="KW-1133">Transmembrane helix</keyword>
<dbReference type="InterPro" id="IPR036097">
    <property type="entry name" value="HisK_dim/P_sf"/>
</dbReference>
<evidence type="ECO:0000256" key="9">
    <source>
        <dbReference type="ARBA" id="ARBA00022840"/>
    </source>
</evidence>
<evidence type="ECO:0000313" key="16">
    <source>
        <dbReference type="Proteomes" id="UP000244184"/>
    </source>
</evidence>
<dbReference type="Pfam" id="PF00672">
    <property type="entry name" value="HAMP"/>
    <property type="match status" value="1"/>
</dbReference>
<feature type="transmembrane region" description="Helical" evidence="12">
    <location>
        <begin position="155"/>
        <end position="179"/>
    </location>
</feature>
<evidence type="ECO:0000256" key="8">
    <source>
        <dbReference type="ARBA" id="ARBA00022777"/>
    </source>
</evidence>
<evidence type="ECO:0000256" key="6">
    <source>
        <dbReference type="ARBA" id="ARBA00022679"/>
    </source>
</evidence>
<dbReference type="PROSITE" id="PS50109">
    <property type="entry name" value="HIS_KIN"/>
    <property type="match status" value="1"/>
</dbReference>
<dbReference type="Gene3D" id="3.30.565.10">
    <property type="entry name" value="Histidine kinase-like ATPase, C-terminal domain"/>
    <property type="match status" value="1"/>
</dbReference>
<evidence type="ECO:0000256" key="2">
    <source>
        <dbReference type="ARBA" id="ARBA00004651"/>
    </source>
</evidence>
<keyword evidence="4" id="KW-1003">Cell membrane</keyword>
<comment type="subcellular location">
    <subcellularLocation>
        <location evidence="2">Cell membrane</location>
        <topology evidence="2">Multi-pass membrane protein</topology>
    </subcellularLocation>
</comment>
<dbReference type="CDD" id="cd06225">
    <property type="entry name" value="HAMP"/>
    <property type="match status" value="1"/>
</dbReference>
<evidence type="ECO:0000256" key="4">
    <source>
        <dbReference type="ARBA" id="ARBA00022475"/>
    </source>
</evidence>
<dbReference type="PANTHER" id="PTHR42878">
    <property type="entry name" value="TWO-COMPONENT HISTIDINE KINASE"/>
    <property type="match status" value="1"/>
</dbReference>
<accession>A0A2T6G1K8</accession>
<keyword evidence="10" id="KW-0902">Two-component regulatory system</keyword>
<dbReference type="AlphaFoldDB" id="A0A2T6G1K8"/>
<protein>
    <recommendedName>
        <fullName evidence="3">histidine kinase</fullName>
        <ecNumber evidence="3">2.7.13.3</ecNumber>
    </recommendedName>
</protein>
<dbReference type="GO" id="GO:0000156">
    <property type="term" value="F:phosphorelay response regulator activity"/>
    <property type="evidence" value="ECO:0007669"/>
    <property type="project" value="TreeGrafter"/>
</dbReference>
<keyword evidence="11 12" id="KW-0472">Membrane</keyword>
<dbReference type="PRINTS" id="PR00344">
    <property type="entry name" value="BCTRLSENSOR"/>
</dbReference>
<dbReference type="PROSITE" id="PS50885">
    <property type="entry name" value="HAMP"/>
    <property type="match status" value="1"/>
</dbReference>
<feature type="domain" description="HAMP" evidence="14">
    <location>
        <begin position="178"/>
        <end position="228"/>
    </location>
</feature>
<evidence type="ECO:0000256" key="12">
    <source>
        <dbReference type="SAM" id="Phobius"/>
    </source>
</evidence>
<keyword evidence="5" id="KW-0597">Phosphoprotein</keyword>
<reference evidence="15 16" key="1">
    <citation type="submission" date="2018-03" db="EMBL/GenBank/DDBJ databases">
        <title>Genome sequence of Paenibacillus elgii strain AC13 an antimicrobial compound producing bacteria.</title>
        <authorList>
            <person name="Kurokawa A.S."/>
            <person name="Araujo J.F."/>
            <person name="Costa R.A."/>
            <person name="Ortega D.B."/>
            <person name="Pires A.S."/>
            <person name="Pappas G.J.Jr."/>
            <person name="Franco O.L."/>
            <person name="Barreto C."/>
            <person name="Magalhaes B.S."/>
            <person name="Kruger R.H."/>
        </authorList>
    </citation>
    <scope>NUCLEOTIDE SEQUENCE [LARGE SCALE GENOMIC DNA]</scope>
    <source>
        <strain evidence="15 16">AC13</strain>
    </source>
</reference>
<evidence type="ECO:0000256" key="3">
    <source>
        <dbReference type="ARBA" id="ARBA00012438"/>
    </source>
</evidence>
<gene>
    <name evidence="15" type="ORF">C8Z91_16705</name>
</gene>
<feature type="transmembrane region" description="Helical" evidence="12">
    <location>
        <begin position="5"/>
        <end position="28"/>
    </location>
</feature>
<organism evidence="15 16">
    <name type="scientific">Paenibacillus elgii</name>
    <dbReference type="NCBI Taxonomy" id="189691"/>
    <lineage>
        <taxon>Bacteria</taxon>
        <taxon>Bacillati</taxon>
        <taxon>Bacillota</taxon>
        <taxon>Bacilli</taxon>
        <taxon>Bacillales</taxon>
        <taxon>Paenibacillaceae</taxon>
        <taxon>Paenibacillus</taxon>
    </lineage>
</organism>
<proteinExistence type="predicted"/>
<dbReference type="FunFam" id="3.30.565.10:FF:000006">
    <property type="entry name" value="Sensor histidine kinase WalK"/>
    <property type="match status" value="1"/>
</dbReference>
<dbReference type="InterPro" id="IPR003660">
    <property type="entry name" value="HAMP_dom"/>
</dbReference>
<dbReference type="GO" id="GO:0005524">
    <property type="term" value="F:ATP binding"/>
    <property type="evidence" value="ECO:0007669"/>
    <property type="project" value="UniProtKB-KW"/>
</dbReference>
<dbReference type="InterPro" id="IPR003661">
    <property type="entry name" value="HisK_dim/P_dom"/>
</dbReference>